<evidence type="ECO:0000313" key="1">
    <source>
        <dbReference type="EMBL" id="KAI9449187.1"/>
    </source>
</evidence>
<evidence type="ECO:0000313" key="2">
    <source>
        <dbReference type="Proteomes" id="UP001207468"/>
    </source>
</evidence>
<name>A0ACC0TU18_9AGAM</name>
<protein>
    <submittedName>
        <fullName evidence="1">Uncharacterized protein</fullName>
    </submittedName>
</protein>
<proteinExistence type="predicted"/>
<dbReference type="Proteomes" id="UP001207468">
    <property type="component" value="Unassembled WGS sequence"/>
</dbReference>
<keyword evidence="2" id="KW-1185">Reference proteome</keyword>
<accession>A0ACC0TU18</accession>
<gene>
    <name evidence="1" type="ORF">F5148DRAFT_1248554</name>
</gene>
<sequence>MSQWSQSQPGYQYPLQTGFFPQNQSFQQPVFPQGSPTGFPGQRPPFQQPQQTGFPGVIPALTSQQTGLLGDFQQQQRPPVPPVPPLPSQFRQQAPPPPPLPPSSNLLAVNQQNRLLNPSPNFGASGLVPQQTGFPSPGSGLQPLVPQATGFVDPRLQMMSSTFLPANLAAPYNLTGAPQLLQPQQQLGGLSLQQSFQQHNQEVKGTVAPRVPWTLSKAEKKSYDQIFRAWDTSNSGFIDGKTAIEVFGQSDLDRNDLARIWTLADVDNRGKLNIAEFHVAMGLIYRKLNGNEIPDELPAELVPPSHRDLDTSVNFVKNLLQNEPSRARSPSGLDTQVSRLPNRSLLSSSAPGAGGRQDATVYKHTDEEPAGGYYTPRSRHLDRSAVRASSERDSPVADLNDVKRQLESTARMLDHATEQSALRTAEDDALDREMSDLKWKVQRVQEDLEYASRGPRSFRSDEERRRLERELLELMHERVPAVEKKLAEREERRARQRRELDRERDRRNETFGRFSDRDRDRDRYGSSYAREGGSSRYASSYDKDRGRDRDYDHERSNEFDRNRPYRDRSRSWEHNYDRERQRSPHATTHSPSSPPPDVAPVPVVSKPSPAPAQTKSPAPNVKNMTPEERRAFIQAEAQRRTAERMAAMGLSSNSSSTPKPTLDTSTEDRLIREKREAEEKARAAEEAAAERTRQRDERLRTERGGGESTSGSPATPAQLGPVTIVTKVPPLKPRAPAPPPPRKPGTGVAARSFPGHLPPKISSSTTTPTPKAAPLLTSPTPPTIDPEEKELHAREQALLKQKEERIARMRRLEEEEREEEVQRQREEAARRAREVEEAARKAKQNRLERLKRMEEEEAEDAKREEEAQEAKRTRTPAPGPIVPPPVDIVPTVPPPPPVPPTSFASSLDRGKNNPFNRLMSGDASPAVTIPPPTNGGNNPFFRSQLTPAVASNSDRVSLSIPPVPRPPPPSKSPAPPAVKTSYHTAPGDSEDEWGEEKDESNDSSEDELHSSRDTRDQLARQLFSSILPPANILPRPQSAAAGSSATPKASTPTALSAPTPPPPPAAPTPPPLPSASSASTPAGDRSALLDAIQSGTRLRKTVTNDRSASASSGRVLGDVALQPHIDATPGLLPSEGPHSEKNIDPSRRSVDWYMGLAADQGTHSSQKPSLPSMGEEVEEQARKEVNGHAAPAPDILLAHAGEGQANPLEDIDLSTEYRVRTLYPYDGQRAEELSFGENLVITAHASKTGSDWWYGTLISSGKTGFFPKIYVQTIETVKARGLYDYPGNSPDELPFSEGDVISIVDRSDDDWYKAEKDGAIFIVPAAYLEVEDSRVSSKSTLMKLSFPFANVGATSEVPELWTQSPAHDTAFLRVSQGNTNDAEIESASDGTASDYHSFSDSDSEDDEATITEEERKLEREMRAAERQLVLEAAGIVVKKDTTRRPRSHPQYMVPSVLPKHRPAPAPPSAPTPSQKLHLDELQLPTQGLAHLDDAYERYESFKQNTSRLSISSAEQLPLRPLSRLSPSSGSFSLASTQSHESLSDKQRGKENVSASPSYGSRISQLLSRSRTPVLEKEARIVPTISAPIMNISSSGAGMLGAPIREDSPGFGLSWASLVDKSALDGLLDRERRRQEAIFELIATEGAYVRDLQLIVEIFLSSMMKILEPEVIATIFSNIEDILLTNTTFLSSLEERQRTCRLYIDTIGDILDRDMVDMICYKDYCVNQTIAVKVLKSVREKNPELAALLQRLREDPAARSLDISSYLLVPMQRITRYPLLVKQILQYTESDQDRDEIERALHTAEDILDTINEAIRDHEGHDRLDALSHDLWVGQGRLDLTAPTRYLGDRKLLREGPLNKAKSGRKLRALLCNDIFLLTDEHGKTLYRMVRYLTGDYSIPVCLARPRFSRFRYRRFT</sequence>
<dbReference type="EMBL" id="JAGFNK010000524">
    <property type="protein sequence ID" value="KAI9449187.1"/>
    <property type="molecule type" value="Genomic_DNA"/>
</dbReference>
<organism evidence="1 2">
    <name type="scientific">Russula earlei</name>
    <dbReference type="NCBI Taxonomy" id="71964"/>
    <lineage>
        <taxon>Eukaryota</taxon>
        <taxon>Fungi</taxon>
        <taxon>Dikarya</taxon>
        <taxon>Basidiomycota</taxon>
        <taxon>Agaricomycotina</taxon>
        <taxon>Agaricomycetes</taxon>
        <taxon>Russulales</taxon>
        <taxon>Russulaceae</taxon>
        <taxon>Russula</taxon>
    </lineage>
</organism>
<comment type="caution">
    <text evidence="1">The sequence shown here is derived from an EMBL/GenBank/DDBJ whole genome shotgun (WGS) entry which is preliminary data.</text>
</comment>
<reference evidence="1" key="1">
    <citation type="submission" date="2021-03" db="EMBL/GenBank/DDBJ databases">
        <title>Evolutionary priming and transition to the ectomycorrhizal habit in an iconic lineage of mushroom-forming fungi: is preadaptation a requirement?</title>
        <authorList>
            <consortium name="DOE Joint Genome Institute"/>
            <person name="Looney B.P."/>
            <person name="Miyauchi S."/>
            <person name="Morin E."/>
            <person name="Drula E."/>
            <person name="Courty P.E."/>
            <person name="Chicoki N."/>
            <person name="Fauchery L."/>
            <person name="Kohler A."/>
            <person name="Kuo A."/>
            <person name="LaButti K."/>
            <person name="Pangilinan J."/>
            <person name="Lipzen A."/>
            <person name="Riley R."/>
            <person name="Andreopoulos W."/>
            <person name="He G."/>
            <person name="Johnson J."/>
            <person name="Barry K.W."/>
            <person name="Grigoriev I.V."/>
            <person name="Nagy L."/>
            <person name="Hibbett D."/>
            <person name="Henrissat B."/>
            <person name="Matheny P.B."/>
            <person name="Labbe J."/>
            <person name="Martin A.F."/>
        </authorList>
    </citation>
    <scope>NUCLEOTIDE SEQUENCE</scope>
    <source>
        <strain evidence="1">BPL698</strain>
    </source>
</reference>